<feature type="transmembrane region" description="Helical" evidence="8">
    <location>
        <begin position="197"/>
        <end position="217"/>
    </location>
</feature>
<dbReference type="GO" id="GO:0015293">
    <property type="term" value="F:symporter activity"/>
    <property type="evidence" value="ECO:0007669"/>
    <property type="project" value="UniProtKB-KW"/>
</dbReference>
<keyword evidence="7 8" id="KW-0472">Membrane</keyword>
<feature type="transmembrane region" description="Helical" evidence="8">
    <location>
        <begin position="229"/>
        <end position="248"/>
    </location>
</feature>
<keyword evidence="4 8" id="KW-0812">Transmembrane</keyword>
<reference evidence="10 11" key="1">
    <citation type="submission" date="2016-02" db="EMBL/GenBank/DDBJ databases">
        <title>Complete genome of Sinomonas atrocyanea KCTC 3377.</title>
        <authorList>
            <person name="Kim K.M."/>
        </authorList>
    </citation>
    <scope>NUCLEOTIDE SEQUENCE [LARGE SCALE GENOMIC DNA]</scope>
    <source>
        <strain evidence="10 11">KCTC 3377</strain>
    </source>
</reference>
<evidence type="ECO:0000256" key="5">
    <source>
        <dbReference type="ARBA" id="ARBA00022847"/>
    </source>
</evidence>
<dbReference type="KEGG" id="satk:SA2016_3575"/>
<feature type="domain" description="Major facilitator superfamily (MFS) profile" evidence="9">
    <location>
        <begin position="1"/>
        <end position="349"/>
    </location>
</feature>
<feature type="transmembrane region" description="Helical" evidence="8">
    <location>
        <begin position="164"/>
        <end position="185"/>
    </location>
</feature>
<evidence type="ECO:0000259" key="9">
    <source>
        <dbReference type="PROSITE" id="PS50850"/>
    </source>
</evidence>
<dbReference type="AlphaFoldDB" id="A0A127A4I5"/>
<keyword evidence="5" id="KW-0769">Symport</keyword>
<accession>A0A127A4I5</accession>
<name>A0A127A4I5_9MICC</name>
<dbReference type="EMBL" id="CP014518">
    <property type="protein sequence ID" value="AMM34233.1"/>
    <property type="molecule type" value="Genomic_DNA"/>
</dbReference>
<feature type="transmembrane region" description="Helical" evidence="8">
    <location>
        <begin position="254"/>
        <end position="273"/>
    </location>
</feature>
<dbReference type="Proteomes" id="UP000070134">
    <property type="component" value="Chromosome"/>
</dbReference>
<dbReference type="InterPro" id="IPR036259">
    <property type="entry name" value="MFS_trans_sf"/>
</dbReference>
<feature type="transmembrane region" description="Helical" evidence="8">
    <location>
        <begin position="112"/>
        <end position="133"/>
    </location>
</feature>
<evidence type="ECO:0000256" key="1">
    <source>
        <dbReference type="ARBA" id="ARBA00004651"/>
    </source>
</evidence>
<dbReference type="InterPro" id="IPR011701">
    <property type="entry name" value="MFS"/>
</dbReference>
<dbReference type="Pfam" id="PF07690">
    <property type="entry name" value="MFS_1"/>
    <property type="match status" value="1"/>
</dbReference>
<gene>
    <name evidence="10" type="ORF">SA2016_3575</name>
</gene>
<dbReference type="SUPFAM" id="SSF103473">
    <property type="entry name" value="MFS general substrate transporter"/>
    <property type="match status" value="1"/>
</dbReference>
<dbReference type="PATRIC" id="fig|37927.3.peg.3667"/>
<organism evidence="10 11">
    <name type="scientific">Sinomonas atrocyanea</name>
    <dbReference type="NCBI Taxonomy" id="37927"/>
    <lineage>
        <taxon>Bacteria</taxon>
        <taxon>Bacillati</taxon>
        <taxon>Actinomycetota</taxon>
        <taxon>Actinomycetes</taxon>
        <taxon>Micrococcales</taxon>
        <taxon>Micrococcaceae</taxon>
        <taxon>Sinomonas</taxon>
    </lineage>
</organism>
<protein>
    <submittedName>
        <fullName evidence="10">Membrane protein</fullName>
    </submittedName>
</protein>
<dbReference type="Gene3D" id="1.20.1250.20">
    <property type="entry name" value="MFS general substrate transporter like domains"/>
    <property type="match status" value="2"/>
</dbReference>
<evidence type="ECO:0000313" key="10">
    <source>
        <dbReference type="EMBL" id="AMM34233.1"/>
    </source>
</evidence>
<feature type="transmembrane region" description="Helical" evidence="8">
    <location>
        <begin position="326"/>
        <end position="342"/>
    </location>
</feature>
<dbReference type="PANTHER" id="PTHR43528:SF1">
    <property type="entry name" value="ALPHA-KETOGLUTARATE PERMEASE"/>
    <property type="match status" value="1"/>
</dbReference>
<keyword evidence="2" id="KW-0813">Transport</keyword>
<evidence type="ECO:0000256" key="2">
    <source>
        <dbReference type="ARBA" id="ARBA00022448"/>
    </source>
</evidence>
<dbReference type="InterPro" id="IPR020846">
    <property type="entry name" value="MFS_dom"/>
</dbReference>
<feature type="transmembrane region" description="Helical" evidence="8">
    <location>
        <begin position="294"/>
        <end position="314"/>
    </location>
</feature>
<dbReference type="GO" id="GO:0005886">
    <property type="term" value="C:plasma membrane"/>
    <property type="evidence" value="ECO:0007669"/>
    <property type="project" value="UniProtKB-SubCell"/>
</dbReference>
<dbReference type="STRING" id="37927.SA2016_3575"/>
<dbReference type="InterPro" id="IPR051084">
    <property type="entry name" value="H+-coupled_symporters"/>
</dbReference>
<dbReference type="PROSITE" id="PS50850">
    <property type="entry name" value="MFS"/>
    <property type="match status" value="1"/>
</dbReference>
<evidence type="ECO:0000256" key="7">
    <source>
        <dbReference type="ARBA" id="ARBA00023136"/>
    </source>
</evidence>
<feature type="transmembrane region" description="Helical" evidence="8">
    <location>
        <begin position="20"/>
        <end position="49"/>
    </location>
</feature>
<evidence type="ECO:0000256" key="8">
    <source>
        <dbReference type="SAM" id="Phobius"/>
    </source>
</evidence>
<evidence type="ECO:0000256" key="4">
    <source>
        <dbReference type="ARBA" id="ARBA00022692"/>
    </source>
</evidence>
<comment type="subcellular location">
    <subcellularLocation>
        <location evidence="1">Cell membrane</location>
        <topology evidence="1">Multi-pass membrane protein</topology>
    </subcellularLocation>
</comment>
<evidence type="ECO:0000256" key="6">
    <source>
        <dbReference type="ARBA" id="ARBA00022989"/>
    </source>
</evidence>
<feature type="transmembrane region" description="Helical" evidence="8">
    <location>
        <begin position="85"/>
        <end position="106"/>
    </location>
</feature>
<evidence type="ECO:0000256" key="3">
    <source>
        <dbReference type="ARBA" id="ARBA00022475"/>
    </source>
</evidence>
<evidence type="ECO:0000313" key="11">
    <source>
        <dbReference type="Proteomes" id="UP000070134"/>
    </source>
</evidence>
<keyword evidence="6 8" id="KW-1133">Transmembrane helix</keyword>
<keyword evidence="3" id="KW-1003">Cell membrane</keyword>
<sequence>MFLGSYGDRHGRKKALTVTLALMMVGTLIMAIAPTHALVGAWAGIIILISRLIQGFSAGGEFGTATTFLVETAPHRKAYYASWQVAAQGISMFLASAFGFALFSWLSKDQLYSWGWRIPFILGIFIGPVGLYIRSRLTETEEFERSEKHAAPIRAVFSTHLGRLLTASASIGVATISIYLILYMPTFAVKSLHVPASAAYLGGVVAGLVILVGTPFVGSLADRVGPARLMLWAAVAALVVAWPLFQLLISAPTLPVFILVITVLGVLCALYFGPLPTLLTEIFPINVRTTGVGVAYNVGVTVMGGLAPLVLTWLLGITHALSAPSFYYMAVAVISLIGLAVAKRRYHAR</sequence>
<keyword evidence="11" id="KW-1185">Reference proteome</keyword>
<dbReference type="PANTHER" id="PTHR43528">
    <property type="entry name" value="ALPHA-KETOGLUTARATE PERMEASE"/>
    <property type="match status" value="1"/>
</dbReference>
<proteinExistence type="predicted"/>